<accession>A0A0W8FJM5</accession>
<name>A0A0W8FJM5_9ZZZZ</name>
<proteinExistence type="predicted"/>
<protein>
    <submittedName>
        <fullName evidence="1">Uncharacterized protein</fullName>
    </submittedName>
</protein>
<gene>
    <name evidence="1" type="ORF">ASZ90_009439</name>
</gene>
<organism evidence="1">
    <name type="scientific">hydrocarbon metagenome</name>
    <dbReference type="NCBI Taxonomy" id="938273"/>
    <lineage>
        <taxon>unclassified sequences</taxon>
        <taxon>metagenomes</taxon>
        <taxon>ecological metagenomes</taxon>
    </lineage>
</organism>
<evidence type="ECO:0000313" key="1">
    <source>
        <dbReference type="EMBL" id="KUG20818.1"/>
    </source>
</evidence>
<comment type="caution">
    <text evidence="1">The sequence shown here is derived from an EMBL/GenBank/DDBJ whole genome shotgun (WGS) entry which is preliminary data.</text>
</comment>
<sequence>MGVRMDFLLDPVCIDRIPPAGSAGWLLHYRLSCVAGPEVRSVSGRVHSPCPFLPGKRPASMG</sequence>
<dbReference type="EMBL" id="LNQE01001138">
    <property type="protein sequence ID" value="KUG20818.1"/>
    <property type="molecule type" value="Genomic_DNA"/>
</dbReference>
<reference evidence="1" key="1">
    <citation type="journal article" date="2015" name="Proc. Natl. Acad. Sci. U.S.A.">
        <title>Networks of energetic and metabolic interactions define dynamics in microbial communities.</title>
        <authorList>
            <person name="Embree M."/>
            <person name="Liu J.K."/>
            <person name="Al-Bassam M.M."/>
            <person name="Zengler K."/>
        </authorList>
    </citation>
    <scope>NUCLEOTIDE SEQUENCE</scope>
</reference>
<dbReference type="AlphaFoldDB" id="A0A0W8FJM5"/>